<keyword evidence="3" id="KW-1185">Reference proteome</keyword>
<reference evidence="2 3" key="1">
    <citation type="submission" date="2020-05" db="EMBL/GenBank/DDBJ databases">
        <title>Identification and distribution of gene clusters putatively required for synthesis of sphingolipid metabolism inhibitors in phylogenetically diverse species of the filamentous fungus Fusarium.</title>
        <authorList>
            <person name="Kim H.-S."/>
            <person name="Busman M."/>
            <person name="Brown D.W."/>
            <person name="Divon H."/>
            <person name="Uhlig S."/>
            <person name="Proctor R.H."/>
        </authorList>
    </citation>
    <scope>NUCLEOTIDE SEQUENCE [LARGE SCALE GENOMIC DNA]</scope>
    <source>
        <strain evidence="2 3">NRRL 66333</strain>
    </source>
</reference>
<dbReference type="Proteomes" id="UP000547976">
    <property type="component" value="Unassembled WGS sequence"/>
</dbReference>
<evidence type="ECO:0000313" key="2">
    <source>
        <dbReference type="EMBL" id="KAF5586804.1"/>
    </source>
</evidence>
<protein>
    <submittedName>
        <fullName evidence="2">Uncharacterized protein</fullName>
    </submittedName>
</protein>
<name>A0A8H5L8J5_GIBSU</name>
<organism evidence="2 3">
    <name type="scientific">Gibberella subglutinans</name>
    <name type="common">Fusarium subglutinans</name>
    <dbReference type="NCBI Taxonomy" id="42677"/>
    <lineage>
        <taxon>Eukaryota</taxon>
        <taxon>Fungi</taxon>
        <taxon>Dikarya</taxon>
        <taxon>Ascomycota</taxon>
        <taxon>Pezizomycotina</taxon>
        <taxon>Sordariomycetes</taxon>
        <taxon>Hypocreomycetidae</taxon>
        <taxon>Hypocreales</taxon>
        <taxon>Nectriaceae</taxon>
        <taxon>Fusarium</taxon>
        <taxon>Fusarium fujikuroi species complex</taxon>
    </lineage>
</organism>
<sequence>MKLSTSARQKSYQHRKQVIQQSASGHFRPQCCLAPLQDTHPIMERFSCGITDEKEVFNDKYGPVGRYQADDEDASPEEGFFPKKASDVVNAPHLSNAKKYLMFKLKEPNPKHSLLMAPTPRVEIFIHRRDLRRTI</sequence>
<feature type="region of interest" description="Disordered" evidence="1">
    <location>
        <begin position="1"/>
        <end position="20"/>
    </location>
</feature>
<proteinExistence type="predicted"/>
<dbReference type="RefSeq" id="XP_036532521.1">
    <property type="nucleotide sequence ID" value="XM_036676761.1"/>
</dbReference>
<gene>
    <name evidence="2" type="ORF">FSUBG_12015</name>
</gene>
<dbReference type="AlphaFoldDB" id="A0A8H5L8J5"/>
<evidence type="ECO:0000313" key="3">
    <source>
        <dbReference type="Proteomes" id="UP000547976"/>
    </source>
</evidence>
<accession>A0A8H5L8J5</accession>
<evidence type="ECO:0000256" key="1">
    <source>
        <dbReference type="SAM" id="MobiDB-lite"/>
    </source>
</evidence>
<dbReference type="EMBL" id="JAAOAV010000244">
    <property type="protein sequence ID" value="KAF5586804.1"/>
    <property type="molecule type" value="Genomic_DNA"/>
</dbReference>
<dbReference type="GeneID" id="59311479"/>
<feature type="compositionally biased region" description="Polar residues" evidence="1">
    <location>
        <begin position="1"/>
        <end position="10"/>
    </location>
</feature>
<feature type="region of interest" description="Disordered" evidence="1">
    <location>
        <begin position="62"/>
        <end position="81"/>
    </location>
</feature>
<comment type="caution">
    <text evidence="2">The sequence shown here is derived from an EMBL/GenBank/DDBJ whole genome shotgun (WGS) entry which is preliminary data.</text>
</comment>